<dbReference type="RefSeq" id="WP_194933302.1">
    <property type="nucleotide sequence ID" value="NZ_JACOPX010000002.1"/>
</dbReference>
<comment type="caution">
    <text evidence="1">The sequence shown here is derived from an EMBL/GenBank/DDBJ whole genome shotgun (WGS) entry which is preliminary data.</text>
</comment>
<reference evidence="1 2" key="1">
    <citation type="submission" date="2020-08" db="EMBL/GenBank/DDBJ databases">
        <title>Description of novel Pseudomonas species.</title>
        <authorList>
            <person name="Duman M."/>
            <person name="Mulet M."/>
            <person name="Altun S."/>
            <person name="Saticioglu I.B."/>
            <person name="Lalucat J."/>
            <person name="Garcia-Valdes E."/>
        </authorList>
    </citation>
    <scope>NUCLEOTIDE SEQUENCE [LARGE SCALE GENOMIC DNA]</scope>
    <source>
        <strain evidence="1 2">P155</strain>
    </source>
</reference>
<organism evidence="1 2">
    <name type="scientific">Pseudomonas neuropathica</name>
    <dbReference type="NCBI Taxonomy" id="2730425"/>
    <lineage>
        <taxon>Bacteria</taxon>
        <taxon>Pseudomonadati</taxon>
        <taxon>Pseudomonadota</taxon>
        <taxon>Gammaproteobacteria</taxon>
        <taxon>Pseudomonadales</taxon>
        <taxon>Pseudomonadaceae</taxon>
        <taxon>Pseudomonas</taxon>
    </lineage>
</organism>
<keyword evidence="2" id="KW-1185">Reference proteome</keyword>
<evidence type="ECO:0008006" key="3">
    <source>
        <dbReference type="Google" id="ProtNLM"/>
    </source>
</evidence>
<evidence type="ECO:0000313" key="1">
    <source>
        <dbReference type="EMBL" id="MBF6032109.1"/>
    </source>
</evidence>
<proteinExistence type="predicted"/>
<name>A0ABS0BE57_9PSED</name>
<dbReference type="InterPro" id="IPR013783">
    <property type="entry name" value="Ig-like_fold"/>
</dbReference>
<gene>
    <name evidence="1" type="ORF">H8F23_02465</name>
</gene>
<dbReference type="EMBL" id="JACOPX010000002">
    <property type="protein sequence ID" value="MBF6032109.1"/>
    <property type="molecule type" value="Genomic_DNA"/>
</dbReference>
<protein>
    <recommendedName>
        <fullName evidence="3">Bacterial Ig-like domain-containing protein</fullName>
    </recommendedName>
</protein>
<dbReference type="Proteomes" id="UP000722111">
    <property type="component" value="Unassembled WGS sequence"/>
</dbReference>
<dbReference type="Gene3D" id="2.60.40.10">
    <property type="entry name" value="Immunoglobulins"/>
    <property type="match status" value="1"/>
</dbReference>
<sequence>MSAEKNVVPVITSVKDDNGLEIPSGGTTLATSVHLSGIAVAGERVEILDASVVKGQVIASGTGRWALHLTGLKLGAHSITAKGSAGMSQARTFTVVPAK</sequence>
<evidence type="ECO:0000313" key="2">
    <source>
        <dbReference type="Proteomes" id="UP000722111"/>
    </source>
</evidence>
<accession>A0ABS0BE57</accession>